<evidence type="ECO:0000256" key="1">
    <source>
        <dbReference type="SAM" id="Phobius"/>
    </source>
</evidence>
<dbReference type="RefSeq" id="WP_047808381.1">
    <property type="nucleotide sequence ID" value="NZ_LDZY01000001.1"/>
</dbReference>
<keyword evidence="1" id="KW-0812">Transmembrane</keyword>
<dbReference type="EC" id="3.4.11.10" evidence="3"/>
<feature type="transmembrane region" description="Helical" evidence="1">
    <location>
        <begin position="473"/>
        <end position="500"/>
    </location>
</feature>
<dbReference type="SUPFAM" id="SSF53187">
    <property type="entry name" value="Zn-dependent exopeptidases"/>
    <property type="match status" value="1"/>
</dbReference>
<keyword evidence="4" id="KW-1185">Reference proteome</keyword>
<feature type="domain" description="Peptidase M28" evidence="2">
    <location>
        <begin position="115"/>
        <end position="307"/>
    </location>
</feature>
<dbReference type="AlphaFoldDB" id="A0A0J1FWV1"/>
<dbReference type="GO" id="GO:0006508">
    <property type="term" value="P:proteolysis"/>
    <property type="evidence" value="ECO:0007669"/>
    <property type="project" value="InterPro"/>
</dbReference>
<evidence type="ECO:0000259" key="2">
    <source>
        <dbReference type="Pfam" id="PF04389"/>
    </source>
</evidence>
<feature type="transmembrane region" description="Helical" evidence="1">
    <location>
        <begin position="558"/>
        <end position="577"/>
    </location>
</feature>
<evidence type="ECO:0000313" key="3">
    <source>
        <dbReference type="EMBL" id="KLU67875.1"/>
    </source>
</evidence>
<dbReference type="STRING" id="476652.DEAC_c02820"/>
<dbReference type="Pfam" id="PF04389">
    <property type="entry name" value="Peptidase_M28"/>
    <property type="match status" value="1"/>
</dbReference>
<keyword evidence="1" id="KW-0472">Membrane</keyword>
<feature type="transmembrane region" description="Helical" evidence="1">
    <location>
        <begin position="374"/>
        <end position="395"/>
    </location>
</feature>
<comment type="caution">
    <text evidence="3">The sequence shown here is derived from an EMBL/GenBank/DDBJ whole genome shotgun (WGS) entry which is preliminary data.</text>
</comment>
<dbReference type="GO" id="GO:0004177">
    <property type="term" value="F:aminopeptidase activity"/>
    <property type="evidence" value="ECO:0007669"/>
    <property type="project" value="UniProtKB-KW"/>
</dbReference>
<keyword evidence="3" id="KW-0031">Aminopeptidase</keyword>
<organism evidence="3 4">
    <name type="scientific">Desulfosporosinus acididurans</name>
    <dbReference type="NCBI Taxonomy" id="476652"/>
    <lineage>
        <taxon>Bacteria</taxon>
        <taxon>Bacillati</taxon>
        <taxon>Bacillota</taxon>
        <taxon>Clostridia</taxon>
        <taxon>Eubacteriales</taxon>
        <taxon>Desulfitobacteriaceae</taxon>
        <taxon>Desulfosporosinus</taxon>
    </lineage>
</organism>
<protein>
    <submittedName>
        <fullName evidence="3">Aminopeptidase YwaD</fullName>
        <ecNumber evidence="3">3.4.11.10</ecNumber>
        <ecNumber evidence="3">3.4.11.6</ecNumber>
    </submittedName>
</protein>
<name>A0A0J1FWV1_9FIRM</name>
<keyword evidence="1" id="KW-1133">Transmembrane helix</keyword>
<accession>A0A0J1FWV1</accession>
<proteinExistence type="predicted"/>
<feature type="transmembrane region" description="Helical" evidence="1">
    <location>
        <begin position="341"/>
        <end position="362"/>
    </location>
</feature>
<dbReference type="InterPro" id="IPR045175">
    <property type="entry name" value="M28_fam"/>
</dbReference>
<dbReference type="EC" id="3.4.11.6" evidence="3"/>
<dbReference type="PANTHER" id="PTHR12147:SF26">
    <property type="entry name" value="PEPTIDASE M28 DOMAIN-CONTAINING PROTEIN"/>
    <property type="match status" value="1"/>
</dbReference>
<dbReference type="InterPro" id="IPR007484">
    <property type="entry name" value="Peptidase_M28"/>
</dbReference>
<keyword evidence="3" id="KW-0645">Protease</keyword>
<dbReference type="Gene3D" id="3.40.630.10">
    <property type="entry name" value="Zn peptidases"/>
    <property type="match status" value="1"/>
</dbReference>
<feature type="transmembrane region" description="Helical" evidence="1">
    <location>
        <begin position="415"/>
        <end position="434"/>
    </location>
</feature>
<dbReference type="Proteomes" id="UP000036356">
    <property type="component" value="Unassembled WGS sequence"/>
</dbReference>
<dbReference type="EMBL" id="LDZY01000001">
    <property type="protein sequence ID" value="KLU67875.1"/>
    <property type="molecule type" value="Genomic_DNA"/>
</dbReference>
<reference evidence="3 4" key="1">
    <citation type="submission" date="2015-06" db="EMBL/GenBank/DDBJ databases">
        <title>Draft genome of the moderately acidophilic sulfate reducer Candidatus Desulfosporosinus acididurans strain M1.</title>
        <authorList>
            <person name="Poehlein A."/>
            <person name="Petzsch P."/>
            <person name="Johnson B.D."/>
            <person name="Schloemann M."/>
            <person name="Daniel R."/>
            <person name="Muehling M."/>
        </authorList>
    </citation>
    <scope>NUCLEOTIDE SEQUENCE [LARGE SCALE GENOMIC DNA]</scope>
    <source>
        <strain evidence="3 4">M1</strain>
    </source>
</reference>
<feature type="transmembrane region" description="Helical" evidence="1">
    <location>
        <begin position="521"/>
        <end position="546"/>
    </location>
</feature>
<sequence>MRVMKTRWTIFISIIFSVLVILGYMNSKAEAVLPAQGSGLNFSAALAFDHVKYLTDKIGPRPAGSKGELKAAQYIAYVLSQNGWKVREQPFSKVILRNPSLNDPQKRVELINSQNIIAELPGTLPDTVVLGAHYDTAAMNVPGAVDNGSGVGVLLELARVLSKEPHEKTYQLVFFGAEENGLVGSNYYISQADLSAVQWMINVDMVGTPLEIDVAGNKSAPPDLLKQVSALAKESHIPFHLSRDFTVMTRDNSQGGSSDFSSFLDQGIPALGLGIYGRPEGYFHRPEDQLDHVSLETLQNVGNLVHLLVNNVKLDRLGPQNWDELYLSFQIGGNVFVLPSFALRGLIILILLLTVIIYFNYLKQRRDKIPWKDVFVSTGIITLLSIIIIGTGGIGELLWQSLKHTQKVYYAHPEVYLIARVGISVGLIILLAGWLKKLPMIRDANLYCLAAGLPLLIVSLSLALIRIDLAFPFVFWLFCLDIQFFFPNIVFVLIGPYFLYSIHYELLTSEQWLSFNEAIHKYPVIFLVTYALLLVPFLLACCHVALKRSALAKKILVYVKMPALIGLGLLVLCLGLVPSFNAKYPQQVTVQEEWIGNKEGKIHIYSDERLPSQLVKDLGVKEGKSVEVPLVNEKAPLSVATTVEEKSLNAQRLLDLTIKLNYLQEPYLVQLELESDHPFEAKTDEFLPMTKLPKQIQLIGFRQPTGKYSLLLQRTPPQKNTIHLSVETQGLLTCSIEGIFPCSEPQLQIHNKQLSIDYLRLFKENYSF</sequence>
<dbReference type="PANTHER" id="PTHR12147">
    <property type="entry name" value="METALLOPEPTIDASE M28 FAMILY MEMBER"/>
    <property type="match status" value="1"/>
</dbReference>
<keyword evidence="3" id="KW-0378">Hydrolase</keyword>
<dbReference type="GO" id="GO:0008235">
    <property type="term" value="F:metalloexopeptidase activity"/>
    <property type="evidence" value="ECO:0007669"/>
    <property type="project" value="InterPro"/>
</dbReference>
<dbReference type="PATRIC" id="fig|476652.3.peg.280"/>
<feature type="transmembrane region" description="Helical" evidence="1">
    <location>
        <begin position="446"/>
        <end position="467"/>
    </location>
</feature>
<evidence type="ECO:0000313" key="4">
    <source>
        <dbReference type="Proteomes" id="UP000036356"/>
    </source>
</evidence>
<gene>
    <name evidence="3" type="primary">ywaD</name>
    <name evidence="3" type="ORF">DEAC_c02820</name>
</gene>